<comment type="cofactor">
    <cofactor evidence="1">
        <name>L-ascorbate</name>
        <dbReference type="ChEBI" id="CHEBI:38290"/>
    </cofactor>
</comment>
<dbReference type="InterPro" id="IPR044862">
    <property type="entry name" value="Pro_4_hyd_alph_FE2OG_OXY"/>
</dbReference>
<dbReference type="PROSITE" id="PS51375">
    <property type="entry name" value="PPR"/>
    <property type="match status" value="4"/>
</dbReference>
<evidence type="ECO:0000313" key="12">
    <source>
        <dbReference type="EMBL" id="CAK9088568.1"/>
    </source>
</evidence>
<evidence type="ECO:0000256" key="1">
    <source>
        <dbReference type="ARBA" id="ARBA00001961"/>
    </source>
</evidence>
<feature type="repeat" description="PPR" evidence="9">
    <location>
        <begin position="280"/>
        <end position="314"/>
    </location>
</feature>
<dbReference type="Gene3D" id="1.25.40.10">
    <property type="entry name" value="Tetratricopeptide repeat domain"/>
    <property type="match status" value="4"/>
</dbReference>
<evidence type="ECO:0000256" key="10">
    <source>
        <dbReference type="SAM" id="Coils"/>
    </source>
</evidence>
<feature type="coiled-coil region" evidence="10">
    <location>
        <begin position="1031"/>
        <end position="1058"/>
    </location>
</feature>
<keyword evidence="3" id="KW-0677">Repeat</keyword>
<keyword evidence="7" id="KW-0408">Iron</keyword>
<dbReference type="PANTHER" id="PTHR47934:SF6">
    <property type="entry name" value="MITOCHONDRIAL GROUP I INTRON SPLICING FACTOR CCM1-RELATED"/>
    <property type="match status" value="1"/>
</dbReference>
<dbReference type="EMBL" id="CAXAMN010024672">
    <property type="protein sequence ID" value="CAK9088568.1"/>
    <property type="molecule type" value="Genomic_DNA"/>
</dbReference>
<evidence type="ECO:0000259" key="11">
    <source>
        <dbReference type="PROSITE" id="PS51471"/>
    </source>
</evidence>
<dbReference type="Gene3D" id="2.60.120.620">
    <property type="entry name" value="q2cbj1_9rhob like domain"/>
    <property type="match status" value="1"/>
</dbReference>
<protein>
    <recommendedName>
        <fullName evidence="11">Fe2OG dioxygenase domain-containing protein</fullName>
    </recommendedName>
</protein>
<dbReference type="Proteomes" id="UP001642484">
    <property type="component" value="Unassembled WGS sequence"/>
</dbReference>
<dbReference type="Pfam" id="PF17177">
    <property type="entry name" value="PPR_long"/>
    <property type="match status" value="1"/>
</dbReference>
<dbReference type="InterPro" id="IPR033443">
    <property type="entry name" value="PROP1-like_PPR_dom"/>
</dbReference>
<dbReference type="PROSITE" id="PS51471">
    <property type="entry name" value="FE2OG_OXY"/>
    <property type="match status" value="1"/>
</dbReference>
<comment type="caution">
    <text evidence="12">The sequence shown here is derived from an EMBL/GenBank/DDBJ whole genome shotgun (WGS) entry which is preliminary data.</text>
</comment>
<keyword evidence="13" id="KW-1185">Reference proteome</keyword>
<evidence type="ECO:0000313" key="13">
    <source>
        <dbReference type="Proteomes" id="UP001642484"/>
    </source>
</evidence>
<name>A0ABP0QLT1_9DINO</name>
<dbReference type="InterPro" id="IPR006620">
    <property type="entry name" value="Pro_4_hyd_alph"/>
</dbReference>
<keyword evidence="4" id="KW-0256">Endoplasmic reticulum</keyword>
<accession>A0ABP0QLT1</accession>
<evidence type="ECO:0000256" key="4">
    <source>
        <dbReference type="ARBA" id="ARBA00022824"/>
    </source>
</evidence>
<evidence type="ECO:0000256" key="3">
    <source>
        <dbReference type="ARBA" id="ARBA00022737"/>
    </source>
</evidence>
<keyword evidence="8" id="KW-0325">Glycoprotein</keyword>
<dbReference type="Pfam" id="PF01535">
    <property type="entry name" value="PPR"/>
    <property type="match status" value="5"/>
</dbReference>
<keyword evidence="2" id="KW-0479">Metal-binding</keyword>
<dbReference type="InterPro" id="IPR011990">
    <property type="entry name" value="TPR-like_helical_dom_sf"/>
</dbReference>
<keyword evidence="5" id="KW-0223">Dioxygenase</keyword>
<keyword evidence="10" id="KW-0175">Coiled coil</keyword>
<keyword evidence="6" id="KW-0560">Oxidoreductase</keyword>
<dbReference type="Pfam" id="PF13640">
    <property type="entry name" value="2OG-FeII_Oxy_3"/>
    <property type="match status" value="1"/>
</dbReference>
<evidence type="ECO:0000256" key="9">
    <source>
        <dbReference type="PROSITE-ProRule" id="PRU00708"/>
    </source>
</evidence>
<evidence type="ECO:0000256" key="2">
    <source>
        <dbReference type="ARBA" id="ARBA00022723"/>
    </source>
</evidence>
<dbReference type="InterPro" id="IPR005123">
    <property type="entry name" value="Oxoglu/Fe-dep_dioxygenase_dom"/>
</dbReference>
<dbReference type="InterPro" id="IPR002885">
    <property type="entry name" value="PPR_rpt"/>
</dbReference>
<evidence type="ECO:0000256" key="6">
    <source>
        <dbReference type="ARBA" id="ARBA00023002"/>
    </source>
</evidence>
<evidence type="ECO:0000256" key="8">
    <source>
        <dbReference type="ARBA" id="ARBA00023180"/>
    </source>
</evidence>
<organism evidence="12 13">
    <name type="scientific">Durusdinium trenchii</name>
    <dbReference type="NCBI Taxonomy" id="1381693"/>
    <lineage>
        <taxon>Eukaryota</taxon>
        <taxon>Sar</taxon>
        <taxon>Alveolata</taxon>
        <taxon>Dinophyceae</taxon>
        <taxon>Suessiales</taxon>
        <taxon>Symbiodiniaceae</taxon>
        <taxon>Durusdinium</taxon>
    </lineage>
</organism>
<feature type="repeat" description="PPR" evidence="9">
    <location>
        <begin position="212"/>
        <end position="242"/>
    </location>
</feature>
<feature type="repeat" description="PPR" evidence="9">
    <location>
        <begin position="72"/>
        <end position="106"/>
    </location>
</feature>
<evidence type="ECO:0000256" key="7">
    <source>
        <dbReference type="ARBA" id="ARBA00023004"/>
    </source>
</evidence>
<dbReference type="SMART" id="SM00702">
    <property type="entry name" value="P4Hc"/>
    <property type="match status" value="1"/>
</dbReference>
<feature type="repeat" description="PPR" evidence="9">
    <location>
        <begin position="355"/>
        <end position="389"/>
    </location>
</feature>
<sequence>MEPRYYTAAISACTKKRSWFEALKLLEAMPQRRVQVNTISFNATISATEKANQWPWALHLFQQMPQKQVLQDTRSFNATISSCEKGAEWQRALHLFEEICPTRLRPDVFSFNATISSLEKAWQWQRALQLFQDMPSYLLGVDVWSFNATISACEKGQQWHWALELFDSLCQTPSVQPDTITFNASISACEKAAQWQHALGFFMLMSGQAAPNEITYNATISALEKAAQWQKALQVFNAMEASPGLITYHALMSACEKASQWQVALELFARASCATRWVLTARSFNSVLSACEKARQWLVALQFFHQMPQAQVSPDAISLSAVVSACARREGGTWRRALQLFEEALAGARWCGEVDAIAWSSAVSACAKGGHWRQALEFFHRMAQRQIRQDVISFSAAISSCEKASQWPFALLLFQQMHLAEIVPNNYSYSAAIISCQKGEQWQYALELFGSLKAAKLQPDLASFQATLRALKRGSHWQQASVLLDAHAWQAEFCEAVGAPEVEQKRPMLLRTSSGVASTVQLSPWPSGAAEDVLRGVAGPGRPASLKQKVWAKLPSGLILPENQDDPMRLIYEMEYLAFVRLPTASMLARVDGVALLPLQRARQNAQASVPRWWSSPESLRLCATALKEENFAVLDGFLPEEVCQALAEGAKRSRPSMVRGATGAAARVSPGQDLAKVLNQPSRGDVVKFADEGQMPGCQDFLDALDALVDALKTSDSVEVSVRHRLSCVDWANSAMFAIYPGGASRYIKHVDNTLGTDGRRLTAVLYLNRDWCEQDGGCLRIFEPTMQSCQVKRDIEPLWNRLVVFWSTQEVPHEVLSSYKDRLAVSVWFIDGAESLRSREPFERLFSPKLRCLGDRRQCLLKAAKNEDERAVLAALPLEATHGFSEAERRRLARLFGWRTEEDVQRELDTAQDRAIRSALEKALQGGQTPAEAFGVKAFAPKKPLHFEIVDDEIMMRERLLDGGGVSSRKSWMPKGGILHGVEMTLPQLLQELNDHAKDLRNIDDRLTTTQAMVPKNLAKMKCQIPGREKDIEGALEQLQKDASVIQEKVGTINERLHDSLNEAMSFNDLMHRQFEYKGNRLPEEISEFSGTVVSNLHRAQDMAKKEMISGANDLMRLTKQVKTAIRASSAGLDPGVVASLMQMWPWPGRGQGRRGTRPGARFFAVDGMGGKRHTDTTTPLCPVTAWKTLGLNPVGPQGRLTAFAGEPPERGWMGEGEDASTPPLNSCLWTREGFPRLSIGLLRV</sequence>
<dbReference type="NCBIfam" id="TIGR00756">
    <property type="entry name" value="PPR"/>
    <property type="match status" value="2"/>
</dbReference>
<proteinExistence type="predicted"/>
<evidence type="ECO:0000256" key="5">
    <source>
        <dbReference type="ARBA" id="ARBA00022964"/>
    </source>
</evidence>
<dbReference type="InterPro" id="IPR051114">
    <property type="entry name" value="Mito_RNA_Proc_CCM1"/>
</dbReference>
<gene>
    <name evidence="12" type="ORF">CCMP2556_LOCUS42697</name>
</gene>
<reference evidence="12 13" key="1">
    <citation type="submission" date="2024-02" db="EMBL/GenBank/DDBJ databases">
        <authorList>
            <person name="Chen Y."/>
            <person name="Shah S."/>
            <person name="Dougan E. K."/>
            <person name="Thang M."/>
            <person name="Chan C."/>
        </authorList>
    </citation>
    <scope>NUCLEOTIDE SEQUENCE [LARGE SCALE GENOMIC DNA]</scope>
</reference>
<feature type="domain" description="Fe2OG dioxygenase" evidence="11">
    <location>
        <begin position="732"/>
        <end position="833"/>
    </location>
</feature>
<dbReference type="PANTHER" id="PTHR47934">
    <property type="entry name" value="PENTATRICOPEPTIDE REPEAT-CONTAINING PROTEIN PET309, MITOCHONDRIAL"/>
    <property type="match status" value="1"/>
</dbReference>